<gene>
    <name evidence="1" type="ORF">MDOR_01550</name>
</gene>
<dbReference type="KEGG" id="mdr:MDOR_01550"/>
<sequence length="99" mass="11380">MPRLPIRSCCVYHVCRDRPDRALTQVAGDYRRMGKIESMGKRVNRIHLYGGDNIETGLFHSKRETTRASVQIDCYRAVGCHRTFPRHSHASVLPVCDRP</sequence>
<accession>A0A7I7VKZ4</accession>
<name>A0A7I7VKZ4_9MYCO</name>
<dbReference type="EMBL" id="AP022605">
    <property type="protein sequence ID" value="BBZ05986.1"/>
    <property type="molecule type" value="Genomic_DNA"/>
</dbReference>
<dbReference type="Proteomes" id="UP000467201">
    <property type="component" value="Chromosome"/>
</dbReference>
<reference evidence="1 2" key="1">
    <citation type="journal article" date="2019" name="Emerg. Microbes Infect.">
        <title>Comprehensive subspecies identification of 175 nontuberculous mycobacteria species based on 7547 genomic profiles.</title>
        <authorList>
            <person name="Matsumoto Y."/>
            <person name="Kinjo T."/>
            <person name="Motooka D."/>
            <person name="Nabeya D."/>
            <person name="Jung N."/>
            <person name="Uechi K."/>
            <person name="Horii T."/>
            <person name="Iida T."/>
            <person name="Fujita J."/>
            <person name="Nakamura S."/>
        </authorList>
    </citation>
    <scope>NUCLEOTIDE SEQUENCE [LARGE SCALE GENOMIC DNA]</scope>
    <source>
        <strain evidence="1 2">JCM 12405</strain>
    </source>
</reference>
<proteinExistence type="predicted"/>
<evidence type="ECO:0000313" key="2">
    <source>
        <dbReference type="Proteomes" id="UP000467201"/>
    </source>
</evidence>
<organism evidence="1 2">
    <name type="scientific">Mycolicibacterium doricum</name>
    <dbReference type="NCBI Taxonomy" id="126673"/>
    <lineage>
        <taxon>Bacteria</taxon>
        <taxon>Bacillati</taxon>
        <taxon>Actinomycetota</taxon>
        <taxon>Actinomycetes</taxon>
        <taxon>Mycobacteriales</taxon>
        <taxon>Mycobacteriaceae</taxon>
        <taxon>Mycolicibacterium</taxon>
    </lineage>
</organism>
<protein>
    <submittedName>
        <fullName evidence="1">Uncharacterized protein</fullName>
    </submittedName>
</protein>
<evidence type="ECO:0000313" key="1">
    <source>
        <dbReference type="EMBL" id="BBZ05986.1"/>
    </source>
</evidence>
<dbReference type="AlphaFoldDB" id="A0A7I7VKZ4"/>